<dbReference type="Gene3D" id="3.40.50.150">
    <property type="entry name" value="Vaccinia Virus protein VP39"/>
    <property type="match status" value="1"/>
</dbReference>
<protein>
    <recommendedName>
        <fullName evidence="2">Ribosomal RNA large subunit methyltransferase K/L-like methyltransferase domain-containing protein</fullName>
    </recommendedName>
</protein>
<accession>A0A4U1JE71</accession>
<dbReference type="Gene3D" id="1.25.10.10">
    <property type="entry name" value="Leucine-rich Repeat Variant"/>
    <property type="match status" value="1"/>
</dbReference>
<keyword evidence="4" id="KW-1185">Reference proteome</keyword>
<comment type="caution">
    <text evidence="3">The sequence shown here is derived from an EMBL/GenBank/DDBJ whole genome shotgun (WGS) entry which is preliminary data.</text>
</comment>
<dbReference type="GO" id="GO:0016423">
    <property type="term" value="F:tRNA (guanine) methyltransferase activity"/>
    <property type="evidence" value="ECO:0007669"/>
    <property type="project" value="TreeGrafter"/>
</dbReference>
<dbReference type="SUPFAM" id="SSF48371">
    <property type="entry name" value="ARM repeat"/>
    <property type="match status" value="1"/>
</dbReference>
<dbReference type="Pfam" id="PF01170">
    <property type="entry name" value="UPF0020"/>
    <property type="match status" value="1"/>
</dbReference>
<dbReference type="InterPro" id="IPR000241">
    <property type="entry name" value="RlmKL-like_Mtase"/>
</dbReference>
<evidence type="ECO:0000313" key="3">
    <source>
        <dbReference type="EMBL" id="TKD09379.1"/>
    </source>
</evidence>
<dbReference type="OrthoDB" id="1637728at2"/>
<feature type="region of interest" description="Disordered" evidence="1">
    <location>
        <begin position="1"/>
        <end position="66"/>
    </location>
</feature>
<dbReference type="CDD" id="cd02440">
    <property type="entry name" value="AdoMet_MTases"/>
    <property type="match status" value="1"/>
</dbReference>
<dbReference type="Pfam" id="PF13646">
    <property type="entry name" value="HEAT_2"/>
    <property type="match status" value="1"/>
</dbReference>
<feature type="compositionally biased region" description="Basic and acidic residues" evidence="1">
    <location>
        <begin position="52"/>
        <end position="66"/>
    </location>
</feature>
<feature type="domain" description="Ribosomal RNA large subunit methyltransferase K/L-like methyltransferase" evidence="2">
    <location>
        <begin position="422"/>
        <end position="580"/>
    </location>
</feature>
<sequence length="632" mass="68028">MTVDTSSTGCAECSGGVGVGKGIPRSKQWRKSPRAVSSRRGRTASRGGARRAQGERGQDMTARRAPDFRLEEAIRDPGFSPRRSDAAALVELVAEEGEHTDDAERSLLRLGLEAARVAMERARTAETKPRARLVAFVGKVAAEHAEPELSAFLIGALGDADPRARRFAANALGKLRGAEVESALAAALAAENDAPARRAMAAALGKTGGDEAARALRQLDTGGDELLARATAKASLMAQRTAGREVPSTFEVHKPAASPVPVVLHCRAGLGPILRDEIDVRLAPRLAPDGREDRVLATLVGPPERLFDARTMLFFGFPLPPVPLDPSGDVAEAVARSLTSPEALRLLEFFTSGPIRFRIAWAGGGKRRASIWRAAEAIAAANPKLVNDPTESTWEALVHELPDRPAIEVELCPRVEDPRFTYRERDVPAASHPTIAAALVRIAGVHADDVVWDPFVGSGTELCERVLAGPYERLLGTDMSAAALEAARQNLAAVGIEDAVLARGDALSFVPRGAPPTVVLTNPPMGRRVLRGIDLHEFFDRFLAHVAEVLVPGGRIAWISPLPAQSARAARELGLERAFVQRLDMGGFDAELQLLINRRRRNERDFDRGPSAPREPTRAPERRGRPRAPGRR</sequence>
<dbReference type="InterPro" id="IPR016024">
    <property type="entry name" value="ARM-type_fold"/>
</dbReference>
<dbReference type="InterPro" id="IPR011989">
    <property type="entry name" value="ARM-like"/>
</dbReference>
<dbReference type="PANTHER" id="PTHR14911:SF13">
    <property type="entry name" value="TRNA (GUANINE(6)-N2)-METHYLTRANSFERASE THUMP3"/>
    <property type="match status" value="1"/>
</dbReference>
<name>A0A4U1JE71_9BACT</name>
<gene>
    <name evidence="3" type="ORF">E8A74_11665</name>
</gene>
<dbReference type="InterPro" id="IPR029063">
    <property type="entry name" value="SAM-dependent_MTases_sf"/>
</dbReference>
<evidence type="ECO:0000259" key="2">
    <source>
        <dbReference type="Pfam" id="PF01170"/>
    </source>
</evidence>
<reference evidence="3 4" key="1">
    <citation type="submission" date="2019-04" db="EMBL/GenBank/DDBJ databases">
        <authorList>
            <person name="Li Y."/>
            <person name="Wang J."/>
        </authorList>
    </citation>
    <scope>NUCLEOTIDE SEQUENCE [LARGE SCALE GENOMIC DNA]</scope>
    <source>
        <strain evidence="3 4">DSM 14668</strain>
    </source>
</reference>
<proteinExistence type="predicted"/>
<dbReference type="EMBL" id="SSMQ01000010">
    <property type="protein sequence ID" value="TKD09379.1"/>
    <property type="molecule type" value="Genomic_DNA"/>
</dbReference>
<evidence type="ECO:0000256" key="1">
    <source>
        <dbReference type="SAM" id="MobiDB-lite"/>
    </source>
</evidence>
<dbReference type="SUPFAM" id="SSF53335">
    <property type="entry name" value="S-adenosyl-L-methionine-dependent methyltransferases"/>
    <property type="match status" value="1"/>
</dbReference>
<dbReference type="AlphaFoldDB" id="A0A4U1JE71"/>
<organism evidence="3 4">
    <name type="scientific">Polyangium fumosum</name>
    <dbReference type="NCBI Taxonomy" id="889272"/>
    <lineage>
        <taxon>Bacteria</taxon>
        <taxon>Pseudomonadati</taxon>
        <taxon>Myxococcota</taxon>
        <taxon>Polyangia</taxon>
        <taxon>Polyangiales</taxon>
        <taxon>Polyangiaceae</taxon>
        <taxon>Polyangium</taxon>
    </lineage>
</organism>
<dbReference type="PRINTS" id="PR00507">
    <property type="entry name" value="N12N6MTFRASE"/>
</dbReference>
<feature type="compositionally biased region" description="Basic residues" evidence="1">
    <location>
        <begin position="27"/>
        <end position="43"/>
    </location>
</feature>
<evidence type="ECO:0000313" key="4">
    <source>
        <dbReference type="Proteomes" id="UP000309215"/>
    </source>
</evidence>
<dbReference type="Proteomes" id="UP000309215">
    <property type="component" value="Unassembled WGS sequence"/>
</dbReference>
<dbReference type="GO" id="GO:0030488">
    <property type="term" value="P:tRNA methylation"/>
    <property type="evidence" value="ECO:0007669"/>
    <property type="project" value="TreeGrafter"/>
</dbReference>
<feature type="region of interest" description="Disordered" evidence="1">
    <location>
        <begin position="602"/>
        <end position="632"/>
    </location>
</feature>
<dbReference type="PANTHER" id="PTHR14911">
    <property type="entry name" value="THUMP DOMAIN-CONTAINING"/>
    <property type="match status" value="1"/>
</dbReference>